<dbReference type="PANTHER" id="PTHR30537:SF74">
    <property type="entry name" value="HTH-TYPE TRANSCRIPTIONAL REGULATOR TRPI"/>
    <property type="match status" value="1"/>
</dbReference>
<dbReference type="GO" id="GO:0006351">
    <property type="term" value="P:DNA-templated transcription"/>
    <property type="evidence" value="ECO:0007669"/>
    <property type="project" value="TreeGrafter"/>
</dbReference>
<dbReference type="RefSeq" id="WP_042628853.1">
    <property type="nucleotide sequence ID" value="NZ_CP002581.1"/>
</dbReference>
<evidence type="ECO:0000256" key="2">
    <source>
        <dbReference type="ARBA" id="ARBA00023015"/>
    </source>
</evidence>
<dbReference type="GO" id="GO:0043565">
    <property type="term" value="F:sequence-specific DNA binding"/>
    <property type="evidence" value="ECO:0007669"/>
    <property type="project" value="TreeGrafter"/>
</dbReference>
<organism evidence="6 7">
    <name type="scientific">Burkholderia plantarii</name>
    <dbReference type="NCBI Taxonomy" id="41899"/>
    <lineage>
        <taxon>Bacteria</taxon>
        <taxon>Pseudomonadati</taxon>
        <taxon>Pseudomonadota</taxon>
        <taxon>Betaproteobacteria</taxon>
        <taxon>Burkholderiales</taxon>
        <taxon>Burkholderiaceae</taxon>
        <taxon>Burkholderia</taxon>
    </lineage>
</organism>
<dbReference type="InterPro" id="IPR058163">
    <property type="entry name" value="LysR-type_TF_proteobact-type"/>
</dbReference>
<protein>
    <submittedName>
        <fullName evidence="6">Transcriptional regulator LysR family</fullName>
    </submittedName>
</protein>
<dbReference type="Pfam" id="PF03466">
    <property type="entry name" value="LysR_substrate"/>
    <property type="match status" value="1"/>
</dbReference>
<evidence type="ECO:0000313" key="6">
    <source>
        <dbReference type="EMBL" id="AJK50595.1"/>
    </source>
</evidence>
<keyword evidence="4" id="KW-0804">Transcription</keyword>
<proteinExistence type="inferred from homology"/>
<dbReference type="PANTHER" id="PTHR30537">
    <property type="entry name" value="HTH-TYPE TRANSCRIPTIONAL REGULATOR"/>
    <property type="match status" value="1"/>
</dbReference>
<dbReference type="SUPFAM" id="SSF53850">
    <property type="entry name" value="Periplasmic binding protein-like II"/>
    <property type="match status" value="1"/>
</dbReference>
<evidence type="ECO:0000256" key="1">
    <source>
        <dbReference type="ARBA" id="ARBA00009437"/>
    </source>
</evidence>
<dbReference type="FunFam" id="1.10.10.10:FF:000001">
    <property type="entry name" value="LysR family transcriptional regulator"/>
    <property type="match status" value="1"/>
</dbReference>
<feature type="domain" description="HTH lysR-type" evidence="5">
    <location>
        <begin position="13"/>
        <end position="70"/>
    </location>
</feature>
<reference evidence="6 7" key="2">
    <citation type="journal article" date="2016" name="Appl. Microbiol. Biotechnol.">
        <title>Mutations improving production and secretion of extracellular lipase by Burkholderia glumae PG1.</title>
        <authorList>
            <person name="Knapp A."/>
            <person name="Voget S."/>
            <person name="Gao R."/>
            <person name="Zaburannyi N."/>
            <person name="Krysciak D."/>
            <person name="Breuer M."/>
            <person name="Hauer B."/>
            <person name="Streit W.R."/>
            <person name="Muller R."/>
            <person name="Daniel R."/>
            <person name="Jaeger K.E."/>
        </authorList>
    </citation>
    <scope>NUCLEOTIDE SEQUENCE [LARGE SCALE GENOMIC DNA]</scope>
    <source>
        <strain evidence="6 7">PG1</strain>
    </source>
</reference>
<dbReference type="Pfam" id="PF00126">
    <property type="entry name" value="HTH_1"/>
    <property type="match status" value="1"/>
</dbReference>
<gene>
    <name evidence="6" type="ORF">BGL_2c25390</name>
</gene>
<dbReference type="KEGG" id="bgp:BGL_2c25390"/>
<dbReference type="PRINTS" id="PR00039">
    <property type="entry name" value="HTHLYSR"/>
</dbReference>
<dbReference type="AlphaFoldDB" id="A0A0B6SBC5"/>
<dbReference type="PROSITE" id="PS50931">
    <property type="entry name" value="HTH_LYSR"/>
    <property type="match status" value="1"/>
</dbReference>
<dbReference type="NCBIfam" id="NF008352">
    <property type="entry name" value="PRK11139.1"/>
    <property type="match status" value="1"/>
</dbReference>
<dbReference type="InterPro" id="IPR036390">
    <property type="entry name" value="WH_DNA-bd_sf"/>
</dbReference>
<evidence type="ECO:0000313" key="7">
    <source>
        <dbReference type="Proteomes" id="UP000031838"/>
    </source>
</evidence>
<dbReference type="EMBL" id="CP002581">
    <property type="protein sequence ID" value="AJK50595.1"/>
    <property type="molecule type" value="Genomic_DNA"/>
</dbReference>
<dbReference type="InterPro" id="IPR000847">
    <property type="entry name" value="LysR_HTH_N"/>
</dbReference>
<dbReference type="InterPro" id="IPR036388">
    <property type="entry name" value="WH-like_DNA-bd_sf"/>
</dbReference>
<evidence type="ECO:0000259" key="5">
    <source>
        <dbReference type="PROSITE" id="PS50931"/>
    </source>
</evidence>
<name>A0A0B6SBC5_BURPL</name>
<accession>A0A0B6SBC5</accession>
<dbReference type="Gene3D" id="3.40.190.10">
    <property type="entry name" value="Periplasmic binding protein-like II"/>
    <property type="match status" value="2"/>
</dbReference>
<reference evidence="7" key="1">
    <citation type="submission" date="2011-03" db="EMBL/GenBank/DDBJ databases">
        <authorList>
            <person name="Voget S."/>
            <person name="Streit W.R."/>
            <person name="Jaeger K.E."/>
            <person name="Daniel R."/>
        </authorList>
    </citation>
    <scope>NUCLEOTIDE SEQUENCE [LARGE SCALE GENOMIC DNA]</scope>
    <source>
        <strain evidence="7">PG1</strain>
    </source>
</reference>
<dbReference type="CDD" id="cd08432">
    <property type="entry name" value="PBP2_GcdR_TrpI_HvrB_AmpR_like"/>
    <property type="match status" value="1"/>
</dbReference>
<keyword evidence="7" id="KW-1185">Reference proteome</keyword>
<dbReference type="Proteomes" id="UP000031838">
    <property type="component" value="Chromosome 2"/>
</dbReference>
<dbReference type="SUPFAM" id="SSF46785">
    <property type="entry name" value="Winged helix' DNA-binding domain"/>
    <property type="match status" value="1"/>
</dbReference>
<keyword evidence="2" id="KW-0805">Transcription regulation</keyword>
<evidence type="ECO:0000256" key="4">
    <source>
        <dbReference type="ARBA" id="ARBA00023163"/>
    </source>
</evidence>
<evidence type="ECO:0000256" key="3">
    <source>
        <dbReference type="ARBA" id="ARBA00023125"/>
    </source>
</evidence>
<sequence length="316" mass="35279">MSSPNTNKYSALPSLRALRYFVSVGRHRSIKIAAEEIHVTPSAISQQIVKLEEELGVSLLQRSPRGIDITPHGSRYLQELQQVFDLILRATDRLRSNANHTDIVTVSCAHSFAMQWLVPRLSDLAQYAPSVDLRISTTNRYAAFVDDQIDFGLRHGAGRYQGLKSELLLDDPLYPVCSPRLVERLGPFTSFQDLARTTLLHDERHKEWLAWLKHHQVDGVRGDKGAVFIDSNGMLQAAIACHGVALARRSIVASELADGRLMVLFDAPFTPDYAYYLVYPEQTLDNPSARVFREWLMQAVRGSDAGGAPVDGTVPE</sequence>
<dbReference type="Gene3D" id="1.10.10.10">
    <property type="entry name" value="Winged helix-like DNA-binding domain superfamily/Winged helix DNA-binding domain"/>
    <property type="match status" value="1"/>
</dbReference>
<keyword evidence="3" id="KW-0238">DNA-binding</keyword>
<dbReference type="InterPro" id="IPR005119">
    <property type="entry name" value="LysR_subst-bd"/>
</dbReference>
<comment type="similarity">
    <text evidence="1">Belongs to the LysR transcriptional regulatory family.</text>
</comment>
<dbReference type="HOGENOM" id="CLU_039613_37_0_4"/>
<dbReference type="GO" id="GO:0003700">
    <property type="term" value="F:DNA-binding transcription factor activity"/>
    <property type="evidence" value="ECO:0007669"/>
    <property type="project" value="InterPro"/>
</dbReference>